<proteinExistence type="predicted"/>
<evidence type="ECO:0000313" key="1">
    <source>
        <dbReference type="EMBL" id="VFQ67976.1"/>
    </source>
</evidence>
<dbReference type="AlphaFoldDB" id="A0A484KZ36"/>
<keyword evidence="2" id="KW-1185">Reference proteome</keyword>
<reference evidence="1 2" key="1">
    <citation type="submission" date="2018-04" db="EMBL/GenBank/DDBJ databases">
        <authorList>
            <person name="Vogel A."/>
        </authorList>
    </citation>
    <scope>NUCLEOTIDE SEQUENCE [LARGE SCALE GENOMIC DNA]</scope>
</reference>
<accession>A0A484KZ36</accession>
<gene>
    <name evidence="1" type="ORF">CCAM_LOCUS9752</name>
</gene>
<name>A0A484KZ36_9ASTE</name>
<dbReference type="EMBL" id="OOIL02000669">
    <property type="protein sequence ID" value="VFQ67976.1"/>
    <property type="molecule type" value="Genomic_DNA"/>
</dbReference>
<dbReference type="Proteomes" id="UP000595140">
    <property type="component" value="Unassembled WGS sequence"/>
</dbReference>
<evidence type="ECO:0000313" key="2">
    <source>
        <dbReference type="Proteomes" id="UP000595140"/>
    </source>
</evidence>
<organism evidence="1 2">
    <name type="scientific">Cuscuta campestris</name>
    <dbReference type="NCBI Taxonomy" id="132261"/>
    <lineage>
        <taxon>Eukaryota</taxon>
        <taxon>Viridiplantae</taxon>
        <taxon>Streptophyta</taxon>
        <taxon>Embryophyta</taxon>
        <taxon>Tracheophyta</taxon>
        <taxon>Spermatophyta</taxon>
        <taxon>Magnoliopsida</taxon>
        <taxon>eudicotyledons</taxon>
        <taxon>Gunneridae</taxon>
        <taxon>Pentapetalae</taxon>
        <taxon>asterids</taxon>
        <taxon>lamiids</taxon>
        <taxon>Solanales</taxon>
        <taxon>Convolvulaceae</taxon>
        <taxon>Cuscuteae</taxon>
        <taxon>Cuscuta</taxon>
        <taxon>Cuscuta subgen. Grammica</taxon>
        <taxon>Cuscuta sect. Cleistogrammica</taxon>
    </lineage>
</organism>
<sequence length="78" mass="8844">MRRPVAADAQTRRCRFSDLPLPMPRYAAAAAWIRRRHFSTSFSLSSPTACVSTTTDEATVLYSWIHSSAPPLHPLFFY</sequence>
<protein>
    <submittedName>
        <fullName evidence="1">Uncharacterized protein</fullName>
    </submittedName>
</protein>